<comment type="caution">
    <text evidence="2">The sequence shown here is derived from an EMBL/GenBank/DDBJ whole genome shotgun (WGS) entry which is preliminary data.</text>
</comment>
<gene>
    <name evidence="2" type="ORF">PLEPLA_LOCUS33482</name>
</gene>
<keyword evidence="3" id="KW-1185">Reference proteome</keyword>
<accession>A0A9N7V513</accession>
<proteinExistence type="predicted"/>
<evidence type="ECO:0000256" key="1">
    <source>
        <dbReference type="SAM" id="MobiDB-lite"/>
    </source>
</evidence>
<evidence type="ECO:0000313" key="3">
    <source>
        <dbReference type="Proteomes" id="UP001153269"/>
    </source>
</evidence>
<protein>
    <submittedName>
        <fullName evidence="2">Uncharacterized protein</fullName>
    </submittedName>
</protein>
<dbReference type="AlphaFoldDB" id="A0A9N7V513"/>
<feature type="region of interest" description="Disordered" evidence="1">
    <location>
        <begin position="1"/>
        <end position="23"/>
    </location>
</feature>
<organism evidence="2 3">
    <name type="scientific">Pleuronectes platessa</name>
    <name type="common">European plaice</name>
    <dbReference type="NCBI Taxonomy" id="8262"/>
    <lineage>
        <taxon>Eukaryota</taxon>
        <taxon>Metazoa</taxon>
        <taxon>Chordata</taxon>
        <taxon>Craniata</taxon>
        <taxon>Vertebrata</taxon>
        <taxon>Euteleostomi</taxon>
        <taxon>Actinopterygii</taxon>
        <taxon>Neopterygii</taxon>
        <taxon>Teleostei</taxon>
        <taxon>Neoteleostei</taxon>
        <taxon>Acanthomorphata</taxon>
        <taxon>Carangaria</taxon>
        <taxon>Pleuronectiformes</taxon>
        <taxon>Pleuronectoidei</taxon>
        <taxon>Pleuronectidae</taxon>
        <taxon>Pleuronectes</taxon>
    </lineage>
</organism>
<name>A0A9N7V513_PLEPL</name>
<dbReference type="EMBL" id="CADEAL010003779">
    <property type="protein sequence ID" value="CAB1445745.1"/>
    <property type="molecule type" value="Genomic_DNA"/>
</dbReference>
<feature type="compositionally biased region" description="Polar residues" evidence="1">
    <location>
        <begin position="1"/>
        <end position="11"/>
    </location>
</feature>
<sequence>MSGDIPSTPQQDVPRLPKKTDATDGSFQMLNLCSSLTQSGVAAHSIHTAPQDVSRSQHLHCPAHLPWGTLVSSLSSVAAPAVSAWQALCTEGGCERAAFSSEREDFP</sequence>
<reference evidence="2" key="1">
    <citation type="submission" date="2020-03" db="EMBL/GenBank/DDBJ databases">
        <authorList>
            <person name="Weist P."/>
        </authorList>
    </citation>
    <scope>NUCLEOTIDE SEQUENCE</scope>
</reference>
<dbReference type="Proteomes" id="UP001153269">
    <property type="component" value="Unassembled WGS sequence"/>
</dbReference>
<evidence type="ECO:0000313" key="2">
    <source>
        <dbReference type="EMBL" id="CAB1445745.1"/>
    </source>
</evidence>